<reference evidence="1" key="1">
    <citation type="submission" date="2020-07" db="EMBL/GenBank/DDBJ databases">
        <title>Ethylene signaling mediates host invasion by parasitic plants.</title>
        <authorList>
            <person name="Yoshida S."/>
        </authorList>
    </citation>
    <scope>NUCLEOTIDE SEQUENCE</scope>
    <source>
        <strain evidence="1">Okayama</strain>
    </source>
</reference>
<dbReference type="AlphaFoldDB" id="A0A830BFI0"/>
<dbReference type="InterPro" id="IPR012675">
    <property type="entry name" value="Beta-grasp_dom_sf"/>
</dbReference>
<comment type="caution">
    <text evidence="1">The sequence shown here is derived from an EMBL/GenBank/DDBJ whole genome shotgun (WGS) entry which is preliminary data.</text>
</comment>
<dbReference type="Gene3D" id="3.10.20.30">
    <property type="match status" value="1"/>
</dbReference>
<keyword evidence="2" id="KW-1185">Reference proteome</keyword>
<dbReference type="Proteomes" id="UP000653305">
    <property type="component" value="Unassembled WGS sequence"/>
</dbReference>
<gene>
    <name evidence="1" type="ORF">PHJA_000781800</name>
</gene>
<evidence type="ECO:0000313" key="2">
    <source>
        <dbReference type="Proteomes" id="UP000653305"/>
    </source>
</evidence>
<dbReference type="EMBL" id="BMAC01000124">
    <property type="protein sequence ID" value="GFP86380.1"/>
    <property type="molecule type" value="Genomic_DNA"/>
</dbReference>
<organism evidence="1 2">
    <name type="scientific">Phtheirospermum japonicum</name>
    <dbReference type="NCBI Taxonomy" id="374723"/>
    <lineage>
        <taxon>Eukaryota</taxon>
        <taxon>Viridiplantae</taxon>
        <taxon>Streptophyta</taxon>
        <taxon>Embryophyta</taxon>
        <taxon>Tracheophyta</taxon>
        <taxon>Spermatophyta</taxon>
        <taxon>Magnoliopsida</taxon>
        <taxon>eudicotyledons</taxon>
        <taxon>Gunneridae</taxon>
        <taxon>Pentapetalae</taxon>
        <taxon>asterids</taxon>
        <taxon>lamiids</taxon>
        <taxon>Lamiales</taxon>
        <taxon>Orobanchaceae</taxon>
        <taxon>Orobanchaceae incertae sedis</taxon>
        <taxon>Phtheirospermum</taxon>
    </lineage>
</organism>
<accession>A0A830BFI0</accession>
<dbReference type="OrthoDB" id="268593at2759"/>
<evidence type="ECO:0000313" key="1">
    <source>
        <dbReference type="EMBL" id="GFP86380.1"/>
    </source>
</evidence>
<feature type="non-terminal residue" evidence="1">
    <location>
        <position position="1"/>
    </location>
</feature>
<proteinExistence type="predicted"/>
<name>A0A830BFI0_9LAMI</name>
<sequence length="127" mass="14612">RIVKQSAIDPDRHRLEVIRLSGQTLLKASTNKVLIDSASHRLEEIDICSAEGEIHIAEECLEKLSPQSYDDQYVLKRNSQNRVMNKNSRLGCQVVLSQELDTPYSFLSNSWLTRWPVVSFFFFLGIE</sequence>
<protein>
    <submittedName>
        <fullName evidence="1">Uncharacterized protein</fullName>
    </submittedName>
</protein>